<evidence type="ECO:0000313" key="8">
    <source>
        <dbReference type="Proteomes" id="UP000002408"/>
    </source>
</evidence>
<evidence type="ECO:0000313" key="7">
    <source>
        <dbReference type="EMBL" id="ABS55425.1"/>
    </source>
</evidence>
<name>A7I6R4_METB6</name>
<dbReference type="RefSeq" id="WP_012106449.1">
    <property type="nucleotide sequence ID" value="NC_009712.1"/>
</dbReference>
<evidence type="ECO:0000256" key="2">
    <source>
        <dbReference type="ARBA" id="ARBA00022670"/>
    </source>
</evidence>
<dbReference type="Proteomes" id="UP000002408">
    <property type="component" value="Chromosome"/>
</dbReference>
<dbReference type="CDD" id="cd07023">
    <property type="entry name" value="S49_Sppa_N_C"/>
    <property type="match status" value="1"/>
</dbReference>
<dbReference type="InterPro" id="IPR002142">
    <property type="entry name" value="Peptidase_S49"/>
</dbReference>
<dbReference type="Gene3D" id="3.90.226.10">
    <property type="entry name" value="2-enoyl-CoA Hydratase, Chain A, domain 1"/>
    <property type="match status" value="1"/>
</dbReference>
<keyword evidence="8" id="KW-1185">Reference proteome</keyword>
<dbReference type="EMBL" id="CP000780">
    <property type="protein sequence ID" value="ABS55425.1"/>
    <property type="molecule type" value="Genomic_DNA"/>
</dbReference>
<dbReference type="GO" id="GO:0008236">
    <property type="term" value="F:serine-type peptidase activity"/>
    <property type="evidence" value="ECO:0007669"/>
    <property type="project" value="UniProtKB-KW"/>
</dbReference>
<dbReference type="GeneID" id="5410403"/>
<dbReference type="MEROPS" id="S49.A08"/>
<dbReference type="InterPro" id="IPR004635">
    <property type="entry name" value="Pept_S49_SppA"/>
</dbReference>
<dbReference type="InterPro" id="IPR029045">
    <property type="entry name" value="ClpP/crotonase-like_dom_sf"/>
</dbReference>
<dbReference type="OrthoDB" id="31107at2157"/>
<organism evidence="7 8">
    <name type="scientific">Methanoregula boonei (strain DSM 21154 / JCM 14090 / 6A8)</name>
    <dbReference type="NCBI Taxonomy" id="456442"/>
    <lineage>
        <taxon>Archaea</taxon>
        <taxon>Methanobacteriati</taxon>
        <taxon>Methanobacteriota</taxon>
        <taxon>Stenosarchaea group</taxon>
        <taxon>Methanomicrobia</taxon>
        <taxon>Methanomicrobiales</taxon>
        <taxon>Methanoregulaceae</taxon>
        <taxon>Methanoregula</taxon>
    </lineage>
</organism>
<feature type="transmembrane region" description="Helical" evidence="5">
    <location>
        <begin position="23"/>
        <end position="44"/>
    </location>
</feature>
<dbReference type="AlphaFoldDB" id="A7I6R4"/>
<evidence type="ECO:0000256" key="4">
    <source>
        <dbReference type="ARBA" id="ARBA00022825"/>
    </source>
</evidence>
<dbReference type="PANTHER" id="PTHR42987:SF4">
    <property type="entry name" value="PROTEASE SOHB-RELATED"/>
    <property type="match status" value="1"/>
</dbReference>
<keyword evidence="3" id="KW-0378">Hydrolase</keyword>
<evidence type="ECO:0000259" key="6">
    <source>
        <dbReference type="Pfam" id="PF01343"/>
    </source>
</evidence>
<gene>
    <name evidence="7" type="ordered locus">Mboo_0907</name>
</gene>
<protein>
    <submittedName>
        <fullName evidence="7">Signal peptide peptidase SppA, 36K type</fullName>
    </submittedName>
</protein>
<dbReference type="KEGG" id="mbn:Mboo_0907"/>
<evidence type="ECO:0000256" key="1">
    <source>
        <dbReference type="ARBA" id="ARBA00008683"/>
    </source>
</evidence>
<dbReference type="GO" id="GO:0006508">
    <property type="term" value="P:proteolysis"/>
    <property type="evidence" value="ECO:0007669"/>
    <property type="project" value="UniProtKB-KW"/>
</dbReference>
<comment type="similarity">
    <text evidence="1">Belongs to the peptidase S49 family.</text>
</comment>
<accession>A7I6R4</accession>
<dbReference type="Gene3D" id="6.20.330.10">
    <property type="match status" value="1"/>
</dbReference>
<dbReference type="InterPro" id="IPR047272">
    <property type="entry name" value="S49_SppA_C"/>
</dbReference>
<dbReference type="HOGENOM" id="CLU_046540_0_2_2"/>
<evidence type="ECO:0000256" key="5">
    <source>
        <dbReference type="SAM" id="Phobius"/>
    </source>
</evidence>
<feature type="domain" description="Peptidase S49" evidence="6">
    <location>
        <begin position="118"/>
        <end position="264"/>
    </location>
</feature>
<reference evidence="8" key="1">
    <citation type="journal article" date="2015" name="Microbiology">
        <title>Genome of Methanoregula boonei 6A8 reveals adaptations to oligotrophic peatland environments.</title>
        <authorList>
            <person name="Braeuer S."/>
            <person name="Cadillo-Quiroz H."/>
            <person name="Kyrpides N."/>
            <person name="Woyke T."/>
            <person name="Goodwin L."/>
            <person name="Detter C."/>
            <person name="Podell S."/>
            <person name="Yavitt J.B."/>
            <person name="Zinder S.H."/>
        </authorList>
    </citation>
    <scope>NUCLEOTIDE SEQUENCE [LARGE SCALE GENOMIC DNA]</scope>
    <source>
        <strain evidence="8">DSM 21154 / JCM 14090 / 6A8</strain>
    </source>
</reference>
<dbReference type="SUPFAM" id="SSF52096">
    <property type="entry name" value="ClpP/crotonase"/>
    <property type="match status" value="1"/>
</dbReference>
<keyword evidence="2" id="KW-0645">Protease</keyword>
<dbReference type="NCBIfam" id="TIGR00706">
    <property type="entry name" value="SppA_dom"/>
    <property type="match status" value="1"/>
</dbReference>
<keyword evidence="5" id="KW-0472">Membrane</keyword>
<proteinExistence type="inferred from homology"/>
<dbReference type="STRING" id="456442.Mboo_0907"/>
<dbReference type="eggNOG" id="arCOG01311">
    <property type="taxonomic scope" value="Archaea"/>
</dbReference>
<keyword evidence="5" id="KW-1133">Transmembrane helix</keyword>
<keyword evidence="5" id="KW-0812">Transmembrane</keyword>
<dbReference type="PANTHER" id="PTHR42987">
    <property type="entry name" value="PEPTIDASE S49"/>
    <property type="match status" value="1"/>
</dbReference>
<dbReference type="Pfam" id="PF01343">
    <property type="entry name" value="Peptidase_S49"/>
    <property type="match status" value="1"/>
</dbReference>
<evidence type="ECO:0000256" key="3">
    <source>
        <dbReference type="ARBA" id="ARBA00022801"/>
    </source>
</evidence>
<keyword evidence="4" id="KW-0720">Serine protease</keyword>
<sequence>MEIPAIYPAMTTPAPAPRPGLKWLLIIIGGLFLVIVIFGAVYLLSDTQHAGVKVIRMEGTLDTGDFIADDSVGSEYVGNQLRDAADDPMVDAIVLRVDSPGGSPAAAEEIIGDLEYAKTKKPVVVSMGSMATSAAYYVSAHANEIYADPDTLTGAVGVIWTFSDISDWMKQEGYNVTVVKSGDFKDMGADSHALTPAEQAYAQQIVNESFQEFINDVTTQRMIAKSDIEDGRVIRGADAIKINLVDKLGNLNDAIEGAQDLADARSQQSANQLLRLPFSNAS</sequence>